<gene>
    <name evidence="3" type="ORF">AArcMg_0691</name>
</gene>
<dbReference type="AlphaFoldDB" id="A0A346PMG8"/>
<feature type="transmembrane region" description="Helical" evidence="2">
    <location>
        <begin position="82"/>
        <end position="102"/>
    </location>
</feature>
<evidence type="ECO:0000256" key="2">
    <source>
        <dbReference type="SAM" id="Phobius"/>
    </source>
</evidence>
<keyword evidence="2" id="KW-1133">Transmembrane helix</keyword>
<sequence>MIAASVLGGMGVYGDLGVGIQTGSEETVEDIEESESVQEPASESDEGYLGMASSGLSLLTDIATWPANLPGILANIGVPGEIAGAFGLVAVLIMAITMAKFARGIS</sequence>
<dbReference type="KEGG" id="nag:AArcMg_0691"/>
<feature type="region of interest" description="Disordered" evidence="1">
    <location>
        <begin position="24"/>
        <end position="47"/>
    </location>
</feature>
<evidence type="ECO:0000256" key="1">
    <source>
        <dbReference type="SAM" id="MobiDB-lite"/>
    </source>
</evidence>
<dbReference type="Proteomes" id="UP000258613">
    <property type="component" value="Chromosome"/>
</dbReference>
<organism evidence="3 4">
    <name type="scientific">Natrarchaeobaculum sulfurireducens</name>
    <dbReference type="NCBI Taxonomy" id="2044521"/>
    <lineage>
        <taxon>Archaea</taxon>
        <taxon>Methanobacteriati</taxon>
        <taxon>Methanobacteriota</taxon>
        <taxon>Stenosarchaea group</taxon>
        <taxon>Halobacteria</taxon>
        <taxon>Halobacteriales</taxon>
        <taxon>Natrialbaceae</taxon>
        <taxon>Natrarchaeobaculum</taxon>
    </lineage>
</organism>
<evidence type="ECO:0000313" key="3">
    <source>
        <dbReference type="EMBL" id="AXR80713.1"/>
    </source>
</evidence>
<accession>A0A346PMG8</accession>
<proteinExistence type="predicted"/>
<reference evidence="4" key="1">
    <citation type="submission" date="2018-02" db="EMBL/GenBank/DDBJ databases">
        <title>Phenotypic and genomic properties of facultatively anaerobic sulfur-reducing natronoarchaea from hypersaline soda lakes.</title>
        <authorList>
            <person name="Sorokin D.Y."/>
            <person name="Kublanov I.V."/>
            <person name="Roman P."/>
            <person name="Sinninghe Damste J.S."/>
            <person name="Golyshin P.N."/>
            <person name="Rojo D."/>
            <person name="Ciordia S."/>
            <person name="Mena M.D.C."/>
            <person name="Ferrer M."/>
            <person name="Messina E."/>
            <person name="Smedile F."/>
            <person name="La Spada G."/>
            <person name="La Cono V."/>
            <person name="Yakimov M.M."/>
        </authorList>
    </citation>
    <scope>NUCLEOTIDE SEQUENCE [LARGE SCALE GENOMIC DNA]</scope>
    <source>
        <strain evidence="4">AArc-Mg</strain>
    </source>
</reference>
<name>A0A346PMG8_9EURY</name>
<keyword evidence="2" id="KW-0812">Transmembrane</keyword>
<feature type="compositionally biased region" description="Acidic residues" evidence="1">
    <location>
        <begin position="26"/>
        <end position="46"/>
    </location>
</feature>
<protein>
    <submittedName>
        <fullName evidence="3">Uncharacterized protein</fullName>
    </submittedName>
</protein>
<keyword evidence="2" id="KW-0472">Membrane</keyword>
<evidence type="ECO:0000313" key="4">
    <source>
        <dbReference type="Proteomes" id="UP000258613"/>
    </source>
</evidence>
<dbReference type="EMBL" id="CP027033">
    <property type="protein sequence ID" value="AXR80713.1"/>
    <property type="molecule type" value="Genomic_DNA"/>
</dbReference>
<keyword evidence="4" id="KW-1185">Reference proteome</keyword>